<dbReference type="SUPFAM" id="SSF53474">
    <property type="entry name" value="alpha/beta-Hydrolases"/>
    <property type="match status" value="1"/>
</dbReference>
<dbReference type="KEGG" id="bbae:FRD01_16470"/>
<dbReference type="Gene3D" id="3.40.50.1820">
    <property type="entry name" value="alpha/beta hydrolase"/>
    <property type="match status" value="1"/>
</dbReference>
<gene>
    <name evidence="1" type="ORF">FRD01_16470</name>
</gene>
<dbReference type="RefSeq" id="WP_146961559.1">
    <property type="nucleotide sequence ID" value="NZ_CP042467.1"/>
</dbReference>
<dbReference type="AlphaFoldDB" id="A0A5B8XXQ1"/>
<dbReference type="OrthoDB" id="581066at2"/>
<sequence length="819" mass="87164">MAWLIQSEKDMTRYGFAYFGLILGALGALACVESEFEPPEPRTNNETVPDVEGARFGESCDEATPCREGLLCEEGTCAFEGGVAVDEPCEASAQCAEGLFCDALSSVCAPAGDAAEGEECGSESDCLPGLRCSLSGFSGTCVSSGTVDVGSPCESTSECLAGLNCAPSALDPEGQTVCVAGPLGFPQPWSGVECAEDEGPFRAYFEVPDGAELPDFFRLPYPNDVRLVEGKPDLSGFPTPGDSLLGFDLVQRYVDAVEGYQEGFGLSPAVYFRFSAAPNFDTLSASGENRNIHLFNIDAESPEYGRRRGLRWSASTGRSNYVCQNQMMIRPNWSDPLNPETTYAFIVTRGVRSEEGAGLEPDEDFSAMLAAERPAGALGTAWDKHAKLRAWLADHEDAPAAEDVLFASVVTTGDPLKPVEALIAEAKAAEISLSQATLCEEGVVSPCEQGEPSRACGSSEAFHEVHGTVNLPIFQSGDAPYSEGGLATPGVKRSEDVCVAMSVPKAPAPEAGWPVLIVAHGTGGDFRGHVEDFGDLLTSVEVDGETVEFVTIGWDQVLHANRRGESERHPNELVYNYANPAAALGNFLQGAAETSAIITFVEGLNIDAENSPTGEAIRLDPNNIWFLGHSQGGTTGPLVLPFEDRVRGSVLSGAGAGLSLALLGKTSPVNSPAAVRLVLGESNAGDSHPAINLLQGYFDPVDPHNFARRMTNRFITDRTWRQHIFQPIGLGDTFTPPDTLRVMANSLQVTFAEPLVEEWDVNTAPLPITANSSDFTVVGKQYTADGYDGHFVLFRNEAARNDLSIFLGTGALTGVPELR</sequence>
<dbReference type="EMBL" id="CP042467">
    <property type="protein sequence ID" value="QED28803.1"/>
    <property type="molecule type" value="Genomic_DNA"/>
</dbReference>
<proteinExistence type="predicted"/>
<keyword evidence="2" id="KW-1185">Reference proteome</keyword>
<reference evidence="1 2" key="1">
    <citation type="submission" date="2019-08" db="EMBL/GenBank/DDBJ databases">
        <authorList>
            <person name="Liang Q."/>
        </authorList>
    </citation>
    <scope>NUCLEOTIDE SEQUENCE [LARGE SCALE GENOMIC DNA]</scope>
    <source>
        <strain evidence="1 2">V1718</strain>
    </source>
</reference>
<dbReference type="Proteomes" id="UP000321595">
    <property type="component" value="Chromosome"/>
</dbReference>
<protein>
    <submittedName>
        <fullName evidence="1">Uncharacterized protein</fullName>
    </submittedName>
</protein>
<name>A0A5B8XXQ1_9DELT</name>
<evidence type="ECO:0000313" key="1">
    <source>
        <dbReference type="EMBL" id="QED28803.1"/>
    </source>
</evidence>
<evidence type="ECO:0000313" key="2">
    <source>
        <dbReference type="Proteomes" id="UP000321595"/>
    </source>
</evidence>
<organism evidence="1 2">
    <name type="scientific">Microvenator marinus</name>
    <dbReference type="NCBI Taxonomy" id="2600177"/>
    <lineage>
        <taxon>Bacteria</taxon>
        <taxon>Deltaproteobacteria</taxon>
        <taxon>Bradymonadales</taxon>
        <taxon>Microvenatoraceae</taxon>
        <taxon>Microvenator</taxon>
    </lineage>
</organism>
<dbReference type="InterPro" id="IPR029058">
    <property type="entry name" value="AB_hydrolase_fold"/>
</dbReference>
<accession>A0A5B8XXQ1</accession>